<keyword evidence="3" id="KW-0067">ATP-binding</keyword>
<dbReference type="Gene3D" id="3.40.50.300">
    <property type="entry name" value="P-loop containing nucleotide triphosphate hydrolases"/>
    <property type="match status" value="1"/>
</dbReference>
<dbReference type="InterPro" id="IPR020587">
    <property type="entry name" value="RecA_monomer-monomer_interface"/>
</dbReference>
<organism evidence="7">
    <name type="scientific">marine sediment metagenome</name>
    <dbReference type="NCBI Taxonomy" id="412755"/>
    <lineage>
        <taxon>unclassified sequences</taxon>
        <taxon>metagenomes</taxon>
        <taxon>ecological metagenomes</taxon>
    </lineage>
</organism>
<dbReference type="PANTHER" id="PTHR45900:SF1">
    <property type="entry name" value="MITOCHONDRIAL DNA REPAIR PROTEIN RECA HOMOLOG-RELATED"/>
    <property type="match status" value="1"/>
</dbReference>
<sequence length="373" mass="41035">MSRQVAMARRKKTKAEGERASDTIARVLQDRYGVGVATTRGSERESLVSDWISTQSFPLDLAIGRPGVPCGRLTLVQGKEGSGKTTVVTHIMAECQRRGGLTVYLDAEYAFDSERAARMGLYDEDTMPEDSDMLPIVIVHPEHVEGVLETVEAIINSVREDDEDILTTIVWDSVAGTPTKDELEGSFEDVAPGIHARRISKGLRKLVKLVAHERIALVFVNQTKEVIGNFGFGGPQTTSMAAKPLGFHATVRIETVQTGTVGKKNQSSGIVCKAKVTKNKVAPPFREAELIIDYNYGIDDEASRLMMARELGIIKKRGGWLEYEGETFRASEVPDNIREAVNGRLEEVMRERLVIPSKGQATDEDDEEGDGDE</sequence>
<protein>
    <recommendedName>
        <fullName evidence="6">RecA family profile 2 domain-containing protein</fullName>
    </recommendedName>
</protein>
<evidence type="ECO:0000259" key="6">
    <source>
        <dbReference type="PROSITE" id="PS50163"/>
    </source>
</evidence>
<accession>A0A0F9V607</accession>
<feature type="region of interest" description="Disordered" evidence="5">
    <location>
        <begin position="354"/>
        <end position="373"/>
    </location>
</feature>
<evidence type="ECO:0000256" key="4">
    <source>
        <dbReference type="ARBA" id="ARBA00023172"/>
    </source>
</evidence>
<feature type="domain" description="RecA family profile 2" evidence="6">
    <location>
        <begin position="229"/>
        <end position="303"/>
    </location>
</feature>
<reference evidence="7" key="1">
    <citation type="journal article" date="2015" name="Nature">
        <title>Complex archaea that bridge the gap between prokaryotes and eukaryotes.</title>
        <authorList>
            <person name="Spang A."/>
            <person name="Saw J.H."/>
            <person name="Jorgensen S.L."/>
            <person name="Zaremba-Niedzwiedzka K."/>
            <person name="Martijn J."/>
            <person name="Lind A.E."/>
            <person name="van Eijk R."/>
            <person name="Schleper C."/>
            <person name="Guy L."/>
            <person name="Ettema T.J."/>
        </authorList>
    </citation>
    <scope>NUCLEOTIDE SEQUENCE</scope>
</reference>
<keyword evidence="2" id="KW-0547">Nucleotide-binding</keyword>
<name>A0A0F9V607_9ZZZZ</name>
<dbReference type="InterPro" id="IPR027417">
    <property type="entry name" value="P-loop_NTPase"/>
</dbReference>
<dbReference type="PROSITE" id="PS50163">
    <property type="entry name" value="RECA_3"/>
    <property type="match status" value="1"/>
</dbReference>
<dbReference type="PRINTS" id="PR00142">
    <property type="entry name" value="RECA"/>
</dbReference>
<keyword evidence="4" id="KW-0233">DNA recombination</keyword>
<dbReference type="PANTHER" id="PTHR45900">
    <property type="entry name" value="RECA"/>
    <property type="match status" value="1"/>
</dbReference>
<feature type="compositionally biased region" description="Acidic residues" evidence="5">
    <location>
        <begin position="362"/>
        <end position="373"/>
    </location>
</feature>
<dbReference type="GO" id="GO:0006310">
    <property type="term" value="P:DNA recombination"/>
    <property type="evidence" value="ECO:0007669"/>
    <property type="project" value="UniProtKB-KW"/>
</dbReference>
<dbReference type="InterPro" id="IPR013765">
    <property type="entry name" value="DNA_recomb/repair_RecA"/>
</dbReference>
<evidence type="ECO:0000256" key="1">
    <source>
        <dbReference type="ARBA" id="ARBA00009391"/>
    </source>
</evidence>
<comment type="caution">
    <text evidence="7">The sequence shown here is derived from an EMBL/GenBank/DDBJ whole genome shotgun (WGS) entry which is preliminary data.</text>
</comment>
<dbReference type="GO" id="GO:0003697">
    <property type="term" value="F:single-stranded DNA binding"/>
    <property type="evidence" value="ECO:0007669"/>
    <property type="project" value="InterPro"/>
</dbReference>
<dbReference type="GO" id="GO:0006281">
    <property type="term" value="P:DNA repair"/>
    <property type="evidence" value="ECO:0007669"/>
    <property type="project" value="InterPro"/>
</dbReference>
<proteinExistence type="inferred from homology"/>
<evidence type="ECO:0000256" key="2">
    <source>
        <dbReference type="ARBA" id="ARBA00022741"/>
    </source>
</evidence>
<dbReference type="SUPFAM" id="SSF52540">
    <property type="entry name" value="P-loop containing nucleoside triphosphate hydrolases"/>
    <property type="match status" value="1"/>
</dbReference>
<dbReference type="AlphaFoldDB" id="A0A0F9V607"/>
<dbReference type="GO" id="GO:0008094">
    <property type="term" value="F:ATP-dependent activity, acting on DNA"/>
    <property type="evidence" value="ECO:0007669"/>
    <property type="project" value="InterPro"/>
</dbReference>
<evidence type="ECO:0000256" key="3">
    <source>
        <dbReference type="ARBA" id="ARBA00022840"/>
    </source>
</evidence>
<evidence type="ECO:0000256" key="5">
    <source>
        <dbReference type="SAM" id="MobiDB-lite"/>
    </source>
</evidence>
<gene>
    <name evidence="7" type="ORF">LCGC14_0446510</name>
</gene>
<dbReference type="Pfam" id="PF00154">
    <property type="entry name" value="RecA_N"/>
    <property type="match status" value="1"/>
</dbReference>
<dbReference type="GO" id="GO:0005524">
    <property type="term" value="F:ATP binding"/>
    <property type="evidence" value="ECO:0007669"/>
    <property type="project" value="UniProtKB-KW"/>
</dbReference>
<dbReference type="InterPro" id="IPR049428">
    <property type="entry name" value="RecA-like_N"/>
</dbReference>
<evidence type="ECO:0000313" key="7">
    <source>
        <dbReference type="EMBL" id="KKN68966.1"/>
    </source>
</evidence>
<comment type="similarity">
    <text evidence="1">Belongs to the RecA family.</text>
</comment>
<dbReference type="GO" id="GO:0005829">
    <property type="term" value="C:cytosol"/>
    <property type="evidence" value="ECO:0007669"/>
    <property type="project" value="TreeGrafter"/>
</dbReference>
<dbReference type="EMBL" id="LAZR01000436">
    <property type="protein sequence ID" value="KKN68966.1"/>
    <property type="molecule type" value="Genomic_DNA"/>
</dbReference>